<keyword evidence="4" id="KW-1185">Reference proteome</keyword>
<dbReference type="InterPro" id="IPR045851">
    <property type="entry name" value="AMP-bd_C_sf"/>
</dbReference>
<gene>
    <name evidence="3" type="ORF">HJG44_04220</name>
</gene>
<sequence length="443" mass="48473">MSAALDQTGSAGHWSPVESWSRDELESYQLERLREQLGRLARSPGHYGDLFGRMGFEPEEIRELSDITALPFTHKADYVASVAAAPPHGRFVSVPMSEVRRIHFSSGTTAKPTPQFWTQRDLDRWADLYARTAHAQGVEPGDVFQCLFTYTWFVGGLGATLGYQRAGATCIPAGSQDTARQISTIFEYGTTVLCGTPSFIVHLGEEIEKRGLSPATSKVRAIMVGGEPGASVPATRKRIQDLWDARCYDFYGCLEFQPIAGECEAQSGPHIAEDFVCAEIVDPDTKAPVPDGTPGVLVVTHLDKQAGPLVRWWTGDIVVRDRSRCGCGRTHARLVGGVHGRADDMLIVRGVNVFPSAVEDVVRAIPGLGDEYQIVVDRSVRDDATGFLKGIRLRVEGSDPALPARLAEAIKQRLSIRAEIELLPPGSLERTTHKAKRLVRADD</sequence>
<comment type="caution">
    <text evidence="3">The sequence shown here is derived from an EMBL/GenBank/DDBJ whole genome shotgun (WGS) entry which is preliminary data.</text>
</comment>
<dbReference type="InterPro" id="IPR000873">
    <property type="entry name" value="AMP-dep_synth/lig_dom"/>
</dbReference>
<dbReference type="InterPro" id="IPR028154">
    <property type="entry name" value="AMP-dep_Lig_C"/>
</dbReference>
<evidence type="ECO:0000259" key="1">
    <source>
        <dbReference type="Pfam" id="PF00501"/>
    </source>
</evidence>
<organism evidence="3 4">
    <name type="scientific">Enterovirga aerilata</name>
    <dbReference type="NCBI Taxonomy" id="2730920"/>
    <lineage>
        <taxon>Bacteria</taxon>
        <taxon>Pseudomonadati</taxon>
        <taxon>Pseudomonadota</taxon>
        <taxon>Alphaproteobacteria</taxon>
        <taxon>Hyphomicrobiales</taxon>
        <taxon>Methylobacteriaceae</taxon>
        <taxon>Enterovirga</taxon>
    </lineage>
</organism>
<dbReference type="RefSeq" id="WP_171217048.1">
    <property type="nucleotide sequence ID" value="NZ_JABEPP010000001.1"/>
</dbReference>
<dbReference type="EMBL" id="JABEPP010000001">
    <property type="protein sequence ID" value="NNM71605.1"/>
    <property type="molecule type" value="Genomic_DNA"/>
</dbReference>
<dbReference type="PANTHER" id="PTHR43845">
    <property type="entry name" value="BLR5969 PROTEIN"/>
    <property type="match status" value="1"/>
</dbReference>
<proteinExistence type="predicted"/>
<feature type="domain" description="AMP-dependent ligase C-terminal" evidence="2">
    <location>
        <begin position="350"/>
        <end position="439"/>
    </location>
</feature>
<evidence type="ECO:0000259" key="2">
    <source>
        <dbReference type="Pfam" id="PF14535"/>
    </source>
</evidence>
<dbReference type="Gene3D" id="3.40.50.12780">
    <property type="entry name" value="N-terminal domain of ligase-like"/>
    <property type="match status" value="1"/>
</dbReference>
<name>A0A849I5J3_9HYPH</name>
<feature type="domain" description="AMP-dependent synthetase/ligase" evidence="1">
    <location>
        <begin position="93"/>
        <end position="299"/>
    </location>
</feature>
<dbReference type="Gene3D" id="3.30.300.30">
    <property type="match status" value="1"/>
</dbReference>
<dbReference type="Pfam" id="PF00501">
    <property type="entry name" value="AMP-binding"/>
    <property type="match status" value="1"/>
</dbReference>
<evidence type="ECO:0000313" key="3">
    <source>
        <dbReference type="EMBL" id="NNM71605.1"/>
    </source>
</evidence>
<dbReference type="Pfam" id="PF14535">
    <property type="entry name" value="AMP-binding_C_2"/>
    <property type="match status" value="1"/>
</dbReference>
<protein>
    <submittedName>
        <fullName evidence="3">AMP-binding protein</fullName>
    </submittedName>
</protein>
<evidence type="ECO:0000313" key="4">
    <source>
        <dbReference type="Proteomes" id="UP000564885"/>
    </source>
</evidence>
<dbReference type="SUPFAM" id="SSF56801">
    <property type="entry name" value="Acetyl-CoA synthetase-like"/>
    <property type="match status" value="1"/>
</dbReference>
<dbReference type="PANTHER" id="PTHR43845:SF1">
    <property type="entry name" value="BLR5969 PROTEIN"/>
    <property type="match status" value="1"/>
</dbReference>
<reference evidence="3 4" key="1">
    <citation type="submission" date="2020-04" db="EMBL/GenBank/DDBJ databases">
        <title>Enterovirga sp. isolate from soil.</title>
        <authorList>
            <person name="Chea S."/>
            <person name="Kim D.-U."/>
        </authorList>
    </citation>
    <scope>NUCLEOTIDE SEQUENCE [LARGE SCALE GENOMIC DNA]</scope>
    <source>
        <strain evidence="3 4">DB1703</strain>
    </source>
</reference>
<dbReference type="Proteomes" id="UP000564885">
    <property type="component" value="Unassembled WGS sequence"/>
</dbReference>
<accession>A0A849I5J3</accession>
<dbReference type="InterPro" id="IPR042099">
    <property type="entry name" value="ANL_N_sf"/>
</dbReference>
<dbReference type="AlphaFoldDB" id="A0A849I5J3"/>